<dbReference type="GO" id="GO:0005829">
    <property type="term" value="C:cytosol"/>
    <property type="evidence" value="ECO:0007669"/>
    <property type="project" value="TreeGrafter"/>
</dbReference>
<dbReference type="InterPro" id="IPR023750">
    <property type="entry name" value="RbsD-like_sf"/>
</dbReference>
<protein>
    <recommendedName>
        <fullName evidence="2">D-ribose pyranase</fullName>
        <ecNumber evidence="2">5.4.99.62</ecNumber>
    </recommendedName>
</protein>
<dbReference type="Gene3D" id="3.40.1650.10">
    <property type="entry name" value="RbsD-like domain"/>
    <property type="match status" value="1"/>
</dbReference>
<evidence type="ECO:0000313" key="6">
    <source>
        <dbReference type="EMBL" id="ORA33667.1"/>
    </source>
</evidence>
<accession>A0A1X0AUD0</accession>
<dbReference type="EMBL" id="MVHF01000019">
    <property type="protein sequence ID" value="ORA33667.1"/>
    <property type="molecule type" value="Genomic_DNA"/>
</dbReference>
<dbReference type="GO" id="GO:0062193">
    <property type="term" value="F:D-ribose pyranase activity"/>
    <property type="evidence" value="ECO:0007669"/>
    <property type="project" value="UniProtKB-EC"/>
</dbReference>
<dbReference type="InterPro" id="IPR023064">
    <property type="entry name" value="D-ribose_pyranase"/>
</dbReference>
<dbReference type="GO" id="GO:0019303">
    <property type="term" value="P:D-ribose catabolic process"/>
    <property type="evidence" value="ECO:0007669"/>
    <property type="project" value="TreeGrafter"/>
</dbReference>
<evidence type="ECO:0000313" key="7">
    <source>
        <dbReference type="Proteomes" id="UP000192448"/>
    </source>
</evidence>
<dbReference type="PANTHER" id="PTHR37831:SF1">
    <property type="entry name" value="D-RIBOSE PYRANASE"/>
    <property type="match status" value="1"/>
</dbReference>
<dbReference type="PANTHER" id="PTHR37831">
    <property type="entry name" value="D-RIBOSE PYRANASE"/>
    <property type="match status" value="1"/>
</dbReference>
<dbReference type="SUPFAM" id="SSF102546">
    <property type="entry name" value="RbsD-like"/>
    <property type="match status" value="1"/>
</dbReference>
<name>A0A1X0AUD0_9MYCO</name>
<evidence type="ECO:0000256" key="5">
    <source>
        <dbReference type="ARBA" id="ARBA00023277"/>
    </source>
</evidence>
<keyword evidence="3" id="KW-0963">Cytoplasm</keyword>
<dbReference type="GO" id="GO:0048029">
    <property type="term" value="F:monosaccharide binding"/>
    <property type="evidence" value="ECO:0007669"/>
    <property type="project" value="InterPro"/>
</dbReference>
<comment type="caution">
    <text evidence="6">The sequence shown here is derived from an EMBL/GenBank/DDBJ whole genome shotgun (WGS) entry which is preliminary data.</text>
</comment>
<evidence type="ECO:0000256" key="4">
    <source>
        <dbReference type="ARBA" id="ARBA00023235"/>
    </source>
</evidence>
<keyword evidence="4" id="KW-0413">Isomerase</keyword>
<comment type="catalytic activity">
    <reaction evidence="1">
        <text>beta-D-ribopyranose = beta-D-ribofuranose</text>
        <dbReference type="Rhea" id="RHEA:25432"/>
        <dbReference type="ChEBI" id="CHEBI:27476"/>
        <dbReference type="ChEBI" id="CHEBI:47002"/>
        <dbReference type="EC" id="5.4.99.62"/>
    </reaction>
</comment>
<dbReference type="OrthoDB" id="9805009at2"/>
<proteinExistence type="predicted"/>
<dbReference type="EC" id="5.4.99.62" evidence="2"/>
<evidence type="ECO:0000256" key="2">
    <source>
        <dbReference type="ARBA" id="ARBA00012862"/>
    </source>
</evidence>
<evidence type="ECO:0000256" key="1">
    <source>
        <dbReference type="ARBA" id="ARBA00000223"/>
    </source>
</evidence>
<organism evidence="6 7">
    <name type="scientific">Mycobacterium aquaticum</name>
    <dbReference type="NCBI Taxonomy" id="1927124"/>
    <lineage>
        <taxon>Bacteria</taxon>
        <taxon>Bacillati</taxon>
        <taxon>Actinomycetota</taxon>
        <taxon>Actinomycetes</taxon>
        <taxon>Mycobacteriales</taxon>
        <taxon>Mycobacteriaceae</taxon>
        <taxon>Mycobacterium</taxon>
    </lineage>
</organism>
<sequence length="161" mass="17224">MATKVRLLHERLAAVVSQLRHGEMVVVADAGSGTSPASLVPLSPEVEVIDVGIAPGVPTVADLVSVLWEVGDFEAAIVTEEMATANPAGRRFVSDLVGDGNVHELRYLPDFYRVRDRAKVFIQTGDYAVHGNVVLVAGYPSPPIPMAWLTSSTWFAELGEA</sequence>
<dbReference type="Proteomes" id="UP000192448">
    <property type="component" value="Unassembled WGS sequence"/>
</dbReference>
<keyword evidence="5" id="KW-0119">Carbohydrate metabolism</keyword>
<dbReference type="InterPro" id="IPR007721">
    <property type="entry name" value="RbsD_FucU"/>
</dbReference>
<dbReference type="AlphaFoldDB" id="A0A1X0AUD0"/>
<keyword evidence="7" id="KW-1185">Reference proteome</keyword>
<dbReference type="STRING" id="1927124.BST13_18925"/>
<dbReference type="GO" id="GO:0016872">
    <property type="term" value="F:intramolecular lyase activity"/>
    <property type="evidence" value="ECO:0007669"/>
    <property type="project" value="InterPro"/>
</dbReference>
<reference evidence="6 7" key="1">
    <citation type="submission" date="2017-02" db="EMBL/GenBank/DDBJ databases">
        <title>The new phylogeny of genus Mycobacterium.</title>
        <authorList>
            <person name="Tortoli E."/>
            <person name="Trovato A."/>
            <person name="Cirillo D.M."/>
        </authorList>
    </citation>
    <scope>NUCLEOTIDE SEQUENCE [LARGE SCALE GENOMIC DNA]</scope>
    <source>
        <strain evidence="6 7">RW6</strain>
    </source>
</reference>
<dbReference type="RefSeq" id="WP_083165567.1">
    <property type="nucleotide sequence ID" value="NZ_MVHF01000019.1"/>
</dbReference>
<gene>
    <name evidence="6" type="ORF">BST13_18925</name>
</gene>
<dbReference type="Pfam" id="PF05025">
    <property type="entry name" value="RbsD_FucU"/>
    <property type="match status" value="1"/>
</dbReference>
<evidence type="ECO:0000256" key="3">
    <source>
        <dbReference type="ARBA" id="ARBA00022490"/>
    </source>
</evidence>